<dbReference type="PANTHER" id="PTHR32077">
    <property type="entry name" value="FASCICLIN-LIKE ARABINOGALACTAN PROTEIN"/>
    <property type="match status" value="1"/>
</dbReference>
<dbReference type="Gramene" id="TraesRN2B0100469200.1">
    <property type="protein sequence ID" value="TraesRN2B0100469200.1"/>
    <property type="gene ID" value="TraesRN2B0100469200"/>
</dbReference>
<dbReference type="InterPro" id="IPR000782">
    <property type="entry name" value="FAS1_domain"/>
</dbReference>
<dbReference type="Gramene" id="TraesSYM2B03G00902510.1">
    <property type="protein sequence ID" value="TraesSYM2B03G00902510.1.CDS1"/>
    <property type="gene ID" value="TraesSYM2B03G00902510"/>
</dbReference>
<evidence type="ECO:0000256" key="6">
    <source>
        <dbReference type="ARBA" id="ARBA00023136"/>
    </source>
</evidence>
<dbReference type="Gramene" id="TraesJAG2B03G00889760.1">
    <property type="protein sequence ID" value="TraesJAG2B03G00889760.1.CDS1"/>
    <property type="gene ID" value="TraesJAG2B03G00889760"/>
</dbReference>
<dbReference type="GeneID" id="123040977"/>
<evidence type="ECO:0000256" key="4">
    <source>
        <dbReference type="ARBA" id="ARBA00022622"/>
    </source>
</evidence>
<dbReference type="Gramene" id="TraesCLE_scaffold_158430_01G000200.1">
    <property type="protein sequence ID" value="TraesCLE_scaffold_158430_01G000200.1"/>
    <property type="gene ID" value="TraesCLE_scaffold_158430_01G000200"/>
</dbReference>
<dbReference type="SMR" id="A0A3B6C2H2"/>
<evidence type="ECO:0000259" key="9">
    <source>
        <dbReference type="PROSITE" id="PS50213"/>
    </source>
</evidence>
<keyword evidence="6" id="KW-0472">Membrane</keyword>
<dbReference type="Gramene" id="TraesWEE_scaffold_153784_01G000200.1">
    <property type="protein sequence ID" value="TraesWEE_scaffold_153784_01G000200.1"/>
    <property type="gene ID" value="TraesWEE_scaffold_153784_01G000200"/>
</dbReference>
<dbReference type="Pfam" id="PF02469">
    <property type="entry name" value="Fasciclin"/>
    <property type="match status" value="1"/>
</dbReference>
<evidence type="ECO:0000256" key="1">
    <source>
        <dbReference type="ARBA" id="ARBA00004609"/>
    </source>
</evidence>
<dbReference type="Gramene" id="TraesCAD_scaffold_125417_01G000200.1">
    <property type="protein sequence ID" value="TraesCAD_scaffold_125417_01G000200.1"/>
    <property type="gene ID" value="TraesCAD_scaffold_125417_01G000200"/>
</dbReference>
<keyword evidence="4" id="KW-0336">GPI-anchor</keyword>
<dbReference type="PROSITE" id="PS50213">
    <property type="entry name" value="FAS1"/>
    <property type="match status" value="1"/>
</dbReference>
<evidence type="ECO:0000256" key="8">
    <source>
        <dbReference type="SAM" id="SignalP"/>
    </source>
</evidence>
<dbReference type="Gramene" id="TraesLDM2B03G00892250.1">
    <property type="protein sequence ID" value="TraesLDM2B03G00892250.1.CDS1"/>
    <property type="gene ID" value="TraesLDM2B03G00892250"/>
</dbReference>
<keyword evidence="3" id="KW-1003">Cell membrane</keyword>
<dbReference type="GO" id="GO:0098552">
    <property type="term" value="C:side of membrane"/>
    <property type="evidence" value="ECO:0007669"/>
    <property type="project" value="UniProtKB-KW"/>
</dbReference>
<evidence type="ECO:0000313" key="11">
    <source>
        <dbReference type="Proteomes" id="UP000019116"/>
    </source>
</evidence>
<dbReference type="RefSeq" id="XP_044319619.1">
    <property type="nucleotide sequence ID" value="XM_044463684.1"/>
</dbReference>
<dbReference type="GO" id="GO:0005886">
    <property type="term" value="C:plasma membrane"/>
    <property type="evidence" value="ECO:0000318"/>
    <property type="project" value="GO_Central"/>
</dbReference>
<name>A0A3B6C2H2_WHEAT</name>
<dbReference type="Gramene" id="TraesPARA_EIv1.0_0575730.1">
    <property type="protein sequence ID" value="TraesPARA_EIv1.0_0575730.1.CDS1"/>
    <property type="gene ID" value="TraesPARA_EIv1.0_0575730"/>
</dbReference>
<evidence type="ECO:0000256" key="2">
    <source>
        <dbReference type="ARBA" id="ARBA00007843"/>
    </source>
</evidence>
<comment type="similarity">
    <text evidence="2">Belongs to the fasciclin-like AGP family.</text>
</comment>
<dbReference type="Gramene" id="TraesARI2B03G00901990.1">
    <property type="protein sequence ID" value="TraesARI2B03G00901990.1.CDS1"/>
    <property type="gene ID" value="TraesARI2B03G00901990"/>
</dbReference>
<keyword evidence="4" id="KW-0325">Glycoprotein</keyword>
<keyword evidence="5 8" id="KW-0732">Signal</keyword>
<organism evidence="10">
    <name type="scientific">Triticum aestivum</name>
    <name type="common">Wheat</name>
    <dbReference type="NCBI Taxonomy" id="4565"/>
    <lineage>
        <taxon>Eukaryota</taxon>
        <taxon>Viridiplantae</taxon>
        <taxon>Streptophyta</taxon>
        <taxon>Embryophyta</taxon>
        <taxon>Tracheophyta</taxon>
        <taxon>Spermatophyta</taxon>
        <taxon>Magnoliopsida</taxon>
        <taxon>Liliopsida</taxon>
        <taxon>Poales</taxon>
        <taxon>Poaceae</taxon>
        <taxon>BOP clade</taxon>
        <taxon>Pooideae</taxon>
        <taxon>Triticodae</taxon>
        <taxon>Triticeae</taxon>
        <taxon>Triticinae</taxon>
        <taxon>Triticum</taxon>
    </lineage>
</organism>
<comment type="subcellular location">
    <subcellularLocation>
        <location evidence="1">Cell membrane</location>
        <topology evidence="1">Lipid-anchor</topology>
        <topology evidence="1">GPI-anchor</topology>
    </subcellularLocation>
</comment>
<dbReference type="STRING" id="4565.A0A3B6C2H2"/>
<reference evidence="10" key="1">
    <citation type="submission" date="2018-08" db="EMBL/GenBank/DDBJ databases">
        <authorList>
            <person name="Rossello M."/>
        </authorList>
    </citation>
    <scope>NUCLEOTIDE SEQUENCE [LARGE SCALE GENOMIC DNA]</scope>
    <source>
        <strain evidence="10">cv. Chinese Spring</strain>
    </source>
</reference>
<evidence type="ECO:0000313" key="10">
    <source>
        <dbReference type="EnsemblPlants" id="TraesCS2B02G191700.1.cds1"/>
    </source>
</evidence>
<evidence type="ECO:0000256" key="7">
    <source>
        <dbReference type="ARBA" id="ARBA00024686"/>
    </source>
</evidence>
<dbReference type="InterPro" id="IPR045003">
    <property type="entry name" value="FLA_A"/>
</dbReference>
<dbReference type="Gramene" id="TraesJUL2B03G00895930.1">
    <property type="protein sequence ID" value="TraesJUL2B03G00895930.1.CDS1"/>
    <property type="gene ID" value="TraesJUL2B03G00895930"/>
</dbReference>
<proteinExistence type="inferred from homology"/>
<dbReference type="Gramene" id="TraesCS2B02G191700.1">
    <property type="protein sequence ID" value="TraesCS2B02G191700.1.cds1"/>
    <property type="gene ID" value="TraesCS2B02G191700"/>
</dbReference>
<evidence type="ECO:0000256" key="5">
    <source>
        <dbReference type="ARBA" id="ARBA00022729"/>
    </source>
</evidence>
<dbReference type="Proteomes" id="UP000019116">
    <property type="component" value="Chromosome 2B"/>
</dbReference>
<protein>
    <recommendedName>
        <fullName evidence="9">FAS1 domain-containing protein</fullName>
    </recommendedName>
</protein>
<dbReference type="Gramene" id="TraesROB_scaffold_124714_01G000200.1">
    <property type="protein sequence ID" value="TraesROB_scaffold_124714_01G000200.1"/>
    <property type="gene ID" value="TraesROB_scaffold_124714_01G000200"/>
</dbReference>
<evidence type="ECO:0000256" key="3">
    <source>
        <dbReference type="ARBA" id="ARBA00022475"/>
    </source>
</evidence>
<dbReference type="SUPFAM" id="SSF82153">
    <property type="entry name" value="FAS1 domain"/>
    <property type="match status" value="1"/>
</dbReference>
<keyword evidence="4" id="KW-0449">Lipoprotein</keyword>
<dbReference type="Gramene" id="TraesCS2B03G0461400.1">
    <property type="protein sequence ID" value="TraesCS2B03G0461400.1.CDS1"/>
    <property type="gene ID" value="TraesCS2B03G0461400"/>
</dbReference>
<dbReference type="InterPro" id="IPR036378">
    <property type="entry name" value="FAS1_dom_sf"/>
</dbReference>
<dbReference type="Gene3D" id="2.30.180.10">
    <property type="entry name" value="FAS1 domain"/>
    <property type="match status" value="1"/>
</dbReference>
<feature type="signal peptide" evidence="8">
    <location>
        <begin position="1"/>
        <end position="19"/>
    </location>
</feature>
<feature type="chain" id="PRO_5017332962" description="FAS1 domain-containing protein" evidence="8">
    <location>
        <begin position="20"/>
        <end position="252"/>
    </location>
</feature>
<keyword evidence="11" id="KW-1185">Reference proteome</keyword>
<dbReference type="SMART" id="SM00554">
    <property type="entry name" value="FAS1"/>
    <property type="match status" value="1"/>
</dbReference>
<dbReference type="KEGG" id="taes:123040977"/>
<reference evidence="10" key="2">
    <citation type="submission" date="2018-10" db="UniProtKB">
        <authorList>
            <consortium name="EnsemblPlants"/>
        </authorList>
    </citation>
    <scope>IDENTIFICATION</scope>
</reference>
<dbReference type="Gramene" id="TraesSTA2B03G00889980.1">
    <property type="protein sequence ID" value="TraesSTA2B03G00889980.1.CDS1"/>
    <property type="gene ID" value="TraesSTA2B03G00889980"/>
</dbReference>
<dbReference type="PANTHER" id="PTHR32077:SF83">
    <property type="entry name" value="OS06G0285100 PROTEIN"/>
    <property type="match status" value="1"/>
</dbReference>
<comment type="function">
    <text evidence="7">May be a cell surface adhesion protein.</text>
</comment>
<dbReference type="EnsemblPlants" id="TraesCS2B02G191700.1">
    <property type="protein sequence ID" value="TraesCS2B02G191700.1.cds1"/>
    <property type="gene ID" value="TraesCS2B02G191700"/>
</dbReference>
<feature type="domain" description="FAS1" evidence="9">
    <location>
        <begin position="49"/>
        <end position="198"/>
    </location>
</feature>
<dbReference type="AlphaFoldDB" id="A0A3B6C2H2"/>
<dbReference type="Gramene" id="TraesMAC2B03G00889030.1">
    <property type="protein sequence ID" value="TraesMAC2B03G00889030.1.CDS1"/>
    <property type="gene ID" value="TraesMAC2B03G00889030"/>
</dbReference>
<accession>A0A3B6C2H2</accession>
<sequence length="252" mass="26697">MGPQLLLVLLLVVSGGVAAAGADEAGLPRLEFQGVVDWGRGNASVAPEELAFMDVISADGACGRFARLVAETGNAGEVFRGRVAGGGGLTVLCPEDKAFAKFEPTFRSLGADDRLAVLLYHATAACYGREHFQAFDWVAVSTLAVDGATNKGIAITLRDDGDTVEMWPSPPSWESAARVTKTASEEPPLAVYVVDAVLVPSHVRRLLDGGDEVSGLGWLDYRMPLWVTLLLVAVANLGNMVDTLIRFLVTLN</sequence>